<organism evidence="2 3">
    <name type="scientific">Clostridium simiarum</name>
    <dbReference type="NCBI Taxonomy" id="2841506"/>
    <lineage>
        <taxon>Bacteria</taxon>
        <taxon>Bacillati</taxon>
        <taxon>Bacillota</taxon>
        <taxon>Clostridia</taxon>
        <taxon>Eubacteriales</taxon>
        <taxon>Clostridiaceae</taxon>
        <taxon>Clostridium</taxon>
    </lineage>
</organism>
<dbReference type="Proteomes" id="UP000736583">
    <property type="component" value="Unassembled WGS sequence"/>
</dbReference>
<gene>
    <name evidence="2" type="ORF">KQI89_14340</name>
</gene>
<evidence type="ECO:0000313" key="3">
    <source>
        <dbReference type="Proteomes" id="UP000736583"/>
    </source>
</evidence>
<accession>A0ABS6F3F6</accession>
<dbReference type="RefSeq" id="WP_216457614.1">
    <property type="nucleotide sequence ID" value="NZ_JAHLQL010000005.1"/>
</dbReference>
<sequence>MDQSITLKSIKLPNEETMSYREAGKGNKIMILVHGNMTSSKHMEILMKEFLDQYKIYAVDLRGFGQSTYNKRIDSLKDFSDDIKLFVDAMGLKDFLMMGWSTGGGVAMQFIADYPGYVSNLILLESVGIKGYPMFRKDENGQPILTELISSKEDIEKDPIQVVPALQAYATKNKEFMRTLWNMAIYTKNKPEDNLYEEYLEDMMTQRNLVDVDYALVNFNISNEHNGVVKGNGLVDKIDIPTLVFQGDRDYVVPREMGEGIVRGIGKNAKLVILEDSGHSPLIDCMDRLVKEIKQFLR</sequence>
<comment type="caution">
    <text evidence="2">The sequence shown here is derived from an EMBL/GenBank/DDBJ whole genome shotgun (WGS) entry which is preliminary data.</text>
</comment>
<name>A0ABS6F3F6_9CLOT</name>
<evidence type="ECO:0000259" key="1">
    <source>
        <dbReference type="Pfam" id="PF00561"/>
    </source>
</evidence>
<evidence type="ECO:0000313" key="2">
    <source>
        <dbReference type="EMBL" id="MBU5592930.1"/>
    </source>
</evidence>
<proteinExistence type="predicted"/>
<dbReference type="InterPro" id="IPR000073">
    <property type="entry name" value="AB_hydrolase_1"/>
</dbReference>
<dbReference type="EMBL" id="JAHLQL010000005">
    <property type="protein sequence ID" value="MBU5592930.1"/>
    <property type="molecule type" value="Genomic_DNA"/>
</dbReference>
<feature type="domain" description="AB hydrolase-1" evidence="1">
    <location>
        <begin position="29"/>
        <end position="284"/>
    </location>
</feature>
<reference evidence="2 3" key="1">
    <citation type="submission" date="2021-06" db="EMBL/GenBank/DDBJ databases">
        <authorList>
            <person name="Sun Q."/>
            <person name="Li D."/>
        </authorList>
    </citation>
    <scope>NUCLEOTIDE SEQUENCE [LARGE SCALE GENOMIC DNA]</scope>
    <source>
        <strain evidence="2 3">MSJ-4</strain>
    </source>
</reference>
<keyword evidence="2" id="KW-0378">Hydrolase</keyword>
<keyword evidence="3" id="KW-1185">Reference proteome</keyword>
<dbReference type="GO" id="GO:0016787">
    <property type="term" value="F:hydrolase activity"/>
    <property type="evidence" value="ECO:0007669"/>
    <property type="project" value="UniProtKB-KW"/>
</dbReference>
<protein>
    <submittedName>
        <fullName evidence="2">Alpha/beta hydrolase</fullName>
    </submittedName>
</protein>
<dbReference type="Pfam" id="PF00561">
    <property type="entry name" value="Abhydrolase_1"/>
    <property type="match status" value="1"/>
</dbReference>
<dbReference type="PANTHER" id="PTHR46438">
    <property type="entry name" value="ALPHA/BETA-HYDROLASES SUPERFAMILY PROTEIN"/>
    <property type="match status" value="1"/>
</dbReference>
<dbReference type="PANTHER" id="PTHR46438:SF11">
    <property type="entry name" value="LIPASE-RELATED"/>
    <property type="match status" value="1"/>
</dbReference>